<dbReference type="Pfam" id="PF01522">
    <property type="entry name" value="Polysacc_deac_1"/>
    <property type="match status" value="1"/>
</dbReference>
<evidence type="ECO:0000256" key="1">
    <source>
        <dbReference type="ARBA" id="ARBA00004613"/>
    </source>
</evidence>
<dbReference type="PROSITE" id="PS51677">
    <property type="entry name" value="NODB"/>
    <property type="match status" value="1"/>
</dbReference>
<gene>
    <name evidence="4" type="ORF">G9U52_05075</name>
</gene>
<dbReference type="CDD" id="cd10918">
    <property type="entry name" value="CE4_NodB_like_5s_6s"/>
    <property type="match status" value="1"/>
</dbReference>
<keyword evidence="2" id="KW-0732">Signal</keyword>
<dbReference type="PANTHER" id="PTHR34216:SF3">
    <property type="entry name" value="POLY-BETA-1,6-N-ACETYL-D-GLUCOSAMINE N-DEACETYLASE"/>
    <property type="match status" value="1"/>
</dbReference>
<dbReference type="Gene3D" id="3.20.20.370">
    <property type="entry name" value="Glycoside hydrolase/deacetylase"/>
    <property type="match status" value="1"/>
</dbReference>
<dbReference type="InterPro" id="IPR051398">
    <property type="entry name" value="Polysacch_Deacetylase"/>
</dbReference>
<dbReference type="Proteomes" id="UP001165962">
    <property type="component" value="Unassembled WGS sequence"/>
</dbReference>
<protein>
    <submittedName>
        <fullName evidence="4">Polysaccharide deacetylase family protein</fullName>
    </submittedName>
</protein>
<reference evidence="4" key="1">
    <citation type="submission" date="2020-03" db="EMBL/GenBank/DDBJ databases">
        <title>Draft sequencing of Paenibacilllus sp. S3N08.</title>
        <authorList>
            <person name="Kim D.-U."/>
        </authorList>
    </citation>
    <scope>NUCLEOTIDE SEQUENCE</scope>
    <source>
        <strain evidence="4">S3N08</strain>
    </source>
</reference>
<feature type="domain" description="NodB homology" evidence="3">
    <location>
        <begin position="31"/>
        <end position="196"/>
    </location>
</feature>
<proteinExistence type="predicted"/>
<evidence type="ECO:0000313" key="5">
    <source>
        <dbReference type="Proteomes" id="UP001165962"/>
    </source>
</evidence>
<comment type="subcellular location">
    <subcellularLocation>
        <location evidence="1">Secreted</location>
    </subcellularLocation>
</comment>
<name>A0ABX0J167_9BACL</name>
<comment type="caution">
    <text evidence="4">The sequence shown here is derived from an EMBL/GenBank/DDBJ whole genome shotgun (WGS) entry which is preliminary data.</text>
</comment>
<dbReference type="PANTHER" id="PTHR34216">
    <property type="match status" value="1"/>
</dbReference>
<dbReference type="SUPFAM" id="SSF88713">
    <property type="entry name" value="Glycoside hydrolase/deacetylase"/>
    <property type="match status" value="1"/>
</dbReference>
<evidence type="ECO:0000313" key="4">
    <source>
        <dbReference type="EMBL" id="NHN29200.1"/>
    </source>
</evidence>
<evidence type="ECO:0000259" key="3">
    <source>
        <dbReference type="PROSITE" id="PS51677"/>
    </source>
</evidence>
<organism evidence="4 5">
    <name type="scientific">Paenibacillus agricola</name>
    <dbReference type="NCBI Taxonomy" id="2716264"/>
    <lineage>
        <taxon>Bacteria</taxon>
        <taxon>Bacillati</taxon>
        <taxon>Bacillota</taxon>
        <taxon>Bacilli</taxon>
        <taxon>Bacillales</taxon>
        <taxon>Paenibacillaceae</taxon>
        <taxon>Paenibacillus</taxon>
    </lineage>
</organism>
<accession>A0ABX0J167</accession>
<sequence length="196" mass="22801">MQYLANHGYKTLSLQQFMDYMDNKATGMPEKPILLTFDDGYADNHEHALPILRSLQFQATLFVSPGTTEDGYFLNWEQIKEMHQAGWDIQPHGMTHPYLPKLAAKDQNYEIIEAKRQIDEQLQIDTNVFCYPYGERNTTTLNVLKDNGFRYAFTIDQGMTTRTQDPLLLKRIFVNGEETIEQWISRLENKNAKATK</sequence>
<dbReference type="InterPro" id="IPR011330">
    <property type="entry name" value="Glyco_hydro/deAcase_b/a-brl"/>
</dbReference>
<evidence type="ECO:0000256" key="2">
    <source>
        <dbReference type="ARBA" id="ARBA00022729"/>
    </source>
</evidence>
<keyword evidence="5" id="KW-1185">Reference proteome</keyword>
<dbReference type="EMBL" id="JAAOIW010000002">
    <property type="protein sequence ID" value="NHN29200.1"/>
    <property type="molecule type" value="Genomic_DNA"/>
</dbReference>
<dbReference type="InterPro" id="IPR002509">
    <property type="entry name" value="NODB_dom"/>
</dbReference>